<evidence type="ECO:0000256" key="1">
    <source>
        <dbReference type="ARBA" id="ARBA00023115"/>
    </source>
</evidence>
<keyword evidence="1" id="KW-0620">Polyamine biosynthesis</keyword>
<dbReference type="SUPFAM" id="SSF53335">
    <property type="entry name" value="S-adenosyl-L-methionine-dependent methyltransferases"/>
    <property type="match status" value="1"/>
</dbReference>
<evidence type="ECO:0000313" key="3">
    <source>
        <dbReference type="Proteomes" id="UP000000998"/>
    </source>
</evidence>
<dbReference type="eggNOG" id="COG0421">
    <property type="taxonomic scope" value="Bacteria"/>
</dbReference>
<dbReference type="STRING" id="351348.Maqu_2514"/>
<evidence type="ECO:0008006" key="4">
    <source>
        <dbReference type="Google" id="ProtNLM"/>
    </source>
</evidence>
<sequence length="235" mass="25212">MPACPHYRKPTMARFNEIGTATIPGNGTCLRLLQRNDEFSIKIAGAPGELMNSRLHGSEDALATLACERLSHLPAPRILIGGLGMGFTLAAALSATGDQAQVTVAELVPEVETWNRGPLGTAAGYPLDDPRAAVHIGDVAELLRQGDGNWDAILLDVDNGPEGLTRKENNWIYSPEGIAAAQKSLSNDGILAYWSAGPEQAFTERLRRAGFSVEPVVVRALRPGKGARHTIWLAW</sequence>
<dbReference type="GO" id="GO:0006596">
    <property type="term" value="P:polyamine biosynthetic process"/>
    <property type="evidence" value="ECO:0007669"/>
    <property type="project" value="UniProtKB-KW"/>
</dbReference>
<dbReference type="HOGENOM" id="CLU_101666_0_0_6"/>
<accession>A1U3M0</accession>
<reference evidence="3" key="1">
    <citation type="journal article" date="2011" name="Appl. Environ. Microbiol.">
        <title>Genomic potential of Marinobacter aquaeolei, a biogeochemical 'opportunitroph'.</title>
        <authorList>
            <person name="Singer E."/>
            <person name="Webb E.A."/>
            <person name="Nelson W.C."/>
            <person name="Heidelberg J.F."/>
            <person name="Ivanova N."/>
            <person name="Pati A."/>
            <person name="Edwards K.J."/>
        </authorList>
    </citation>
    <scope>NUCLEOTIDE SEQUENCE [LARGE SCALE GENOMIC DNA]</scope>
    <source>
        <strain evidence="3">ATCC 700491 / DSM 11845 / VT8</strain>
    </source>
</reference>
<dbReference type="PANTHER" id="PTHR43317">
    <property type="entry name" value="THERMOSPERMINE SYNTHASE ACAULIS5"/>
    <property type="match status" value="1"/>
</dbReference>
<dbReference type="Gene3D" id="3.40.50.150">
    <property type="entry name" value="Vaccinia Virus protein VP39"/>
    <property type="match status" value="1"/>
</dbReference>
<proteinExistence type="predicted"/>
<dbReference type="InterPro" id="IPR029063">
    <property type="entry name" value="SAM-dependent_MTases_sf"/>
</dbReference>
<dbReference type="AlphaFoldDB" id="A1U3M0"/>
<gene>
    <name evidence="2" type="ordered locus">Maqu_2514</name>
</gene>
<dbReference type="KEGG" id="maq:Maqu_2514"/>
<evidence type="ECO:0000313" key="2">
    <source>
        <dbReference type="EMBL" id="ABM19589.1"/>
    </source>
</evidence>
<dbReference type="EMBL" id="CP000514">
    <property type="protein sequence ID" value="ABM19589.1"/>
    <property type="molecule type" value="Genomic_DNA"/>
</dbReference>
<dbReference type="Proteomes" id="UP000000998">
    <property type="component" value="Chromosome"/>
</dbReference>
<name>A1U3M0_MARN8</name>
<organism evidence="2 3">
    <name type="scientific">Marinobacter nauticus (strain ATCC 700491 / DSM 11845 / VT8)</name>
    <name type="common">Marinobacter aquaeolei</name>
    <dbReference type="NCBI Taxonomy" id="351348"/>
    <lineage>
        <taxon>Bacteria</taxon>
        <taxon>Pseudomonadati</taxon>
        <taxon>Pseudomonadota</taxon>
        <taxon>Gammaproteobacteria</taxon>
        <taxon>Pseudomonadales</taxon>
        <taxon>Marinobacteraceae</taxon>
        <taxon>Marinobacter</taxon>
    </lineage>
</organism>
<dbReference type="PANTHER" id="PTHR43317:SF3">
    <property type="entry name" value="BLR2883 PROTEIN"/>
    <property type="match status" value="1"/>
</dbReference>
<protein>
    <recommendedName>
        <fullName evidence="4">Spermidine synthase</fullName>
    </recommendedName>
</protein>